<dbReference type="Proteomes" id="UP001580430">
    <property type="component" value="Unassembled WGS sequence"/>
</dbReference>
<comment type="caution">
    <text evidence="1">The sequence shown here is derived from an EMBL/GenBank/DDBJ whole genome shotgun (WGS) entry which is preliminary data.</text>
</comment>
<dbReference type="EMBL" id="JBHIRY010000009">
    <property type="protein sequence ID" value="MFB5761015.1"/>
    <property type="molecule type" value="Genomic_DNA"/>
</dbReference>
<proteinExistence type="predicted"/>
<organism evidence="1 2">
    <name type="scientific">Paenibacillus medicaginis</name>
    <dbReference type="NCBI Taxonomy" id="1470560"/>
    <lineage>
        <taxon>Bacteria</taxon>
        <taxon>Bacillati</taxon>
        <taxon>Bacillota</taxon>
        <taxon>Bacilli</taxon>
        <taxon>Bacillales</taxon>
        <taxon>Paenibacillaceae</taxon>
        <taxon>Paenibacillus</taxon>
    </lineage>
</organism>
<dbReference type="RefSeq" id="WP_375520165.1">
    <property type="nucleotide sequence ID" value="NZ_JBHIRY010000009.1"/>
</dbReference>
<gene>
    <name evidence="1" type="ORF">ACE5LO_11495</name>
</gene>
<keyword evidence="2" id="KW-1185">Reference proteome</keyword>
<evidence type="ECO:0000313" key="2">
    <source>
        <dbReference type="Proteomes" id="UP001580430"/>
    </source>
</evidence>
<reference evidence="1 2" key="1">
    <citation type="submission" date="2024-09" db="EMBL/GenBank/DDBJ databases">
        <title>Paenibacillus zeirhizospherea sp. nov., isolated from surface of the maize (Zea mays) roots in a horticulture field, Hungary.</title>
        <authorList>
            <person name="Marton D."/>
            <person name="Farkas M."/>
            <person name="Bedics A."/>
            <person name="Toth E."/>
            <person name="Tancsics A."/>
            <person name="Boka K."/>
            <person name="Marati G."/>
            <person name="Kriszt B."/>
            <person name="Cserhati M."/>
        </authorList>
    </citation>
    <scope>NUCLEOTIDE SEQUENCE [LARGE SCALE GENOMIC DNA]</scope>
    <source>
        <strain evidence="1 2">JCM 18446</strain>
    </source>
</reference>
<sequence>MDANKRKEIDTLKGTKYLVTNVQSGSGSSTYSRKNVLSYMKNFIK</sequence>
<accession>A0ABV5C0Y8</accession>
<evidence type="ECO:0000313" key="1">
    <source>
        <dbReference type="EMBL" id="MFB5761015.1"/>
    </source>
</evidence>
<name>A0ABV5C0Y8_9BACL</name>
<protein>
    <submittedName>
        <fullName evidence="1">Uncharacterized protein</fullName>
    </submittedName>
</protein>